<dbReference type="Proteomes" id="UP001295444">
    <property type="component" value="Chromosome 03"/>
</dbReference>
<feature type="non-terminal residue" evidence="1">
    <location>
        <position position="55"/>
    </location>
</feature>
<evidence type="ECO:0000313" key="1">
    <source>
        <dbReference type="EMBL" id="CAH2278120.1"/>
    </source>
</evidence>
<dbReference type="EMBL" id="OW240914">
    <property type="protein sequence ID" value="CAH2278120.1"/>
    <property type="molecule type" value="Genomic_DNA"/>
</dbReference>
<protein>
    <submittedName>
        <fullName evidence="1">Uncharacterized protein</fullName>
    </submittedName>
</protein>
<feature type="non-terminal residue" evidence="1">
    <location>
        <position position="1"/>
    </location>
</feature>
<name>A0AAD1VYE7_PELCU</name>
<evidence type="ECO:0000313" key="2">
    <source>
        <dbReference type="Proteomes" id="UP001295444"/>
    </source>
</evidence>
<dbReference type="AlphaFoldDB" id="A0AAD1VYE7"/>
<accession>A0AAD1VYE7</accession>
<reference evidence="1" key="1">
    <citation type="submission" date="2022-03" db="EMBL/GenBank/DDBJ databases">
        <authorList>
            <person name="Alioto T."/>
            <person name="Alioto T."/>
            <person name="Gomez Garrido J."/>
        </authorList>
    </citation>
    <scope>NUCLEOTIDE SEQUENCE</scope>
</reference>
<gene>
    <name evidence="1" type="ORF">PECUL_23A020547</name>
</gene>
<proteinExistence type="predicted"/>
<keyword evidence="2" id="KW-1185">Reference proteome</keyword>
<sequence>NLLLSLLAADTTCTPYHEDACQRPLYIMLIALVMTDRIERYLPVTMTSFEPDLRS</sequence>
<organism evidence="1 2">
    <name type="scientific">Pelobates cultripes</name>
    <name type="common">Western spadefoot toad</name>
    <dbReference type="NCBI Taxonomy" id="61616"/>
    <lineage>
        <taxon>Eukaryota</taxon>
        <taxon>Metazoa</taxon>
        <taxon>Chordata</taxon>
        <taxon>Craniata</taxon>
        <taxon>Vertebrata</taxon>
        <taxon>Euteleostomi</taxon>
        <taxon>Amphibia</taxon>
        <taxon>Batrachia</taxon>
        <taxon>Anura</taxon>
        <taxon>Pelobatoidea</taxon>
        <taxon>Pelobatidae</taxon>
        <taxon>Pelobates</taxon>
    </lineage>
</organism>